<dbReference type="SUPFAM" id="SSF55729">
    <property type="entry name" value="Acyl-CoA N-acyltransferases (Nat)"/>
    <property type="match status" value="1"/>
</dbReference>
<sequence>MTPLEIQVVRFGDLPDTRRDELAAAASHAFDRFEIVRRTVWATPDWSVLGLHEGRLAGFYNAIERTVQFDDRAVRVIGLNNLVVLPGERGCGIASRLLRETMPMWFDAWGARQGLLLCADALVPFYGTLGWQAVSSEVRYAQPGLPPQRWTARCMLLHPDRGPVAPGVIDLDGLPW</sequence>
<organism evidence="2 3">
    <name type="scientific">Luteimonas kalidii</name>
    <dbReference type="NCBI Taxonomy" id="3042025"/>
    <lineage>
        <taxon>Bacteria</taxon>
        <taxon>Pseudomonadati</taxon>
        <taxon>Pseudomonadota</taxon>
        <taxon>Gammaproteobacteria</taxon>
        <taxon>Lysobacterales</taxon>
        <taxon>Lysobacteraceae</taxon>
        <taxon>Luteimonas</taxon>
    </lineage>
</organism>
<evidence type="ECO:0000313" key="3">
    <source>
        <dbReference type="Proteomes" id="UP001156873"/>
    </source>
</evidence>
<dbReference type="InterPro" id="IPR000182">
    <property type="entry name" value="GNAT_dom"/>
</dbReference>
<dbReference type="InterPro" id="IPR016181">
    <property type="entry name" value="Acyl_CoA_acyltransferase"/>
</dbReference>
<reference evidence="2 3" key="1">
    <citation type="submission" date="2023-04" db="EMBL/GenBank/DDBJ databases">
        <title>Luteimonas sp. M1R5S59.</title>
        <authorList>
            <person name="Sun J.-Q."/>
        </authorList>
    </citation>
    <scope>NUCLEOTIDE SEQUENCE [LARGE SCALE GENOMIC DNA]</scope>
    <source>
        <strain evidence="2 3">M1R5S59</strain>
    </source>
</reference>
<accession>A0ABT6JXD0</accession>
<comment type="caution">
    <text evidence="2">The sequence shown here is derived from an EMBL/GenBank/DDBJ whole genome shotgun (WGS) entry which is preliminary data.</text>
</comment>
<evidence type="ECO:0000313" key="2">
    <source>
        <dbReference type="EMBL" id="MDH5835247.1"/>
    </source>
</evidence>
<feature type="domain" description="N-acetyltransferase" evidence="1">
    <location>
        <begin position="4"/>
        <end position="152"/>
    </location>
</feature>
<dbReference type="PROSITE" id="PS51186">
    <property type="entry name" value="GNAT"/>
    <property type="match status" value="1"/>
</dbReference>
<gene>
    <name evidence="2" type="ORF">QFW81_15130</name>
</gene>
<dbReference type="Proteomes" id="UP001156873">
    <property type="component" value="Unassembled WGS sequence"/>
</dbReference>
<dbReference type="CDD" id="cd04301">
    <property type="entry name" value="NAT_SF"/>
    <property type="match status" value="1"/>
</dbReference>
<protein>
    <submittedName>
        <fullName evidence="2">GNAT family N-acetyltransferase</fullName>
    </submittedName>
</protein>
<dbReference type="EMBL" id="JARXRO010000020">
    <property type="protein sequence ID" value="MDH5835247.1"/>
    <property type="molecule type" value="Genomic_DNA"/>
</dbReference>
<dbReference type="Gene3D" id="3.40.630.30">
    <property type="match status" value="1"/>
</dbReference>
<evidence type="ECO:0000259" key="1">
    <source>
        <dbReference type="PROSITE" id="PS51186"/>
    </source>
</evidence>
<keyword evidence="3" id="KW-1185">Reference proteome</keyword>
<dbReference type="Pfam" id="PF13527">
    <property type="entry name" value="Acetyltransf_9"/>
    <property type="match status" value="1"/>
</dbReference>
<name>A0ABT6JXD0_9GAMM</name>
<dbReference type="RefSeq" id="WP_280579948.1">
    <property type="nucleotide sequence ID" value="NZ_JARXRO010000020.1"/>
</dbReference>
<proteinExistence type="predicted"/>